<evidence type="ECO:0000256" key="3">
    <source>
        <dbReference type="ARBA" id="ARBA00006796"/>
    </source>
</evidence>
<comment type="subcellular location">
    <subcellularLocation>
        <location evidence="2">Mitochondrion inner membrane</location>
    </subcellularLocation>
</comment>
<evidence type="ECO:0000256" key="9">
    <source>
        <dbReference type="ARBA" id="ARBA00022946"/>
    </source>
</evidence>
<dbReference type="GO" id="GO:0046872">
    <property type="term" value="F:metal ion binding"/>
    <property type="evidence" value="ECO:0007669"/>
    <property type="project" value="UniProtKB-KW"/>
</dbReference>
<dbReference type="InterPro" id="IPR036188">
    <property type="entry name" value="FAD/NAD-bd_sf"/>
</dbReference>
<dbReference type="EC" id="1.5.5.1" evidence="18"/>
<evidence type="ECO:0000256" key="13">
    <source>
        <dbReference type="ARBA" id="ARBA00023014"/>
    </source>
</evidence>
<comment type="function">
    <text evidence="18">Accepts electrons from ETF and reduces ubiquinone.</text>
</comment>
<dbReference type="PANTHER" id="PTHR10617">
    <property type="entry name" value="ELECTRON TRANSFER FLAVOPROTEIN-UBIQUINONE OXIDOREDUCTASE"/>
    <property type="match status" value="1"/>
</dbReference>
<keyword evidence="7" id="KW-0999">Mitochondrion inner membrane</keyword>
<keyword evidence="9" id="KW-0809">Transit peptide</keyword>
<evidence type="ECO:0000256" key="6">
    <source>
        <dbReference type="ARBA" id="ARBA00022723"/>
    </source>
</evidence>
<sequence>MLPLYTNRTMQHVKCAAQGRLMWQSIRNSVPASSSFAMAKKPQNLSQLSPSFFTTTSLRSYSHKTEPQSAVETPDEQAHPGMQHQDEAIERESMDFDVVIVGAGPSGLSTAIRLKQLDPDLEVCVVEKGSYVGAHILSGACIEPRTLNELIPDWKEKGAPLKVEAKYDEMRYFTANRSFPLPVIPQMSNHGNYLISLGELCAWMAEQAEELGVQIFPGFPANEIIFEQDEASGDQRVAGIVTRDMGIGKDGKPKSTFEPGMELRAKHTVFSEGCRGSLSKQLFSKLKLREGCDPQTYALGVKEVWEVDNALHKAGTVIHTLGHPLDSKTYGGSFMYHLDDGKINLGFVVALDYENPTLSPYEELQRYKSHPDVKKYLENGKCISYGARTLSEGGLFSLPKFSFPGGIIVGDSAGFLNVPKIKGIHTSMKSGMLGAEAIVDALKSEKVEADTYREKFEKSWLHEELHKERNIRHYFKWGLWPGLMLSGLDALIFRGKAPWDVRGDGREDHEHYKPISEVTPIQYPKKDNKITFDLLANLSRSNTNHEEDQPCHLKVRDPSAPIEVNLKNYGERSMTFCPAGVYEFVDDETTETGKRFQINAQNCLHCKACDIKDSNIDWTTPEGNGGPSYASM</sequence>
<dbReference type="Gene3D" id="3.50.50.60">
    <property type="entry name" value="FAD/NAD(P)-binding domain"/>
    <property type="match status" value="1"/>
</dbReference>
<organism evidence="21">
    <name type="scientific">Percolomonas cosmopolitus</name>
    <dbReference type="NCBI Taxonomy" id="63605"/>
    <lineage>
        <taxon>Eukaryota</taxon>
        <taxon>Discoba</taxon>
        <taxon>Heterolobosea</taxon>
        <taxon>Tetramitia</taxon>
        <taxon>Eutetramitia</taxon>
        <taxon>Percolomonadidae</taxon>
        <taxon>Percolomonas</taxon>
    </lineage>
</organism>
<keyword evidence="10 18" id="KW-0249">Electron transport</keyword>
<evidence type="ECO:0000256" key="5">
    <source>
        <dbReference type="ARBA" id="ARBA00022630"/>
    </source>
</evidence>
<dbReference type="GO" id="GO:0004174">
    <property type="term" value="F:electron-transferring-flavoprotein dehydrogenase activity"/>
    <property type="evidence" value="ECO:0007669"/>
    <property type="project" value="UniProtKB-UniRule"/>
</dbReference>
<dbReference type="AlphaFoldDB" id="A0A7S1PHS7"/>
<dbReference type="Pfam" id="PF05187">
    <property type="entry name" value="Fer4_ETF_QO"/>
    <property type="match status" value="1"/>
</dbReference>
<dbReference type="GO" id="GO:0051539">
    <property type="term" value="F:4 iron, 4 sulfur cluster binding"/>
    <property type="evidence" value="ECO:0007669"/>
    <property type="project" value="UniProtKB-UniRule"/>
</dbReference>
<evidence type="ECO:0000256" key="8">
    <source>
        <dbReference type="ARBA" id="ARBA00022827"/>
    </source>
</evidence>
<name>A0A7S1PHS7_9EUKA</name>
<protein>
    <recommendedName>
        <fullName evidence="18">Electron transfer flavoprotein-ubiquinone oxidoreductase</fullName>
        <shortName evidence="18">ETF-QO</shortName>
        <ecNumber evidence="18">1.5.5.1</ecNumber>
    </recommendedName>
</protein>
<reference evidence="21" key="1">
    <citation type="submission" date="2021-01" db="EMBL/GenBank/DDBJ databases">
        <authorList>
            <person name="Corre E."/>
            <person name="Pelletier E."/>
            <person name="Niang G."/>
            <person name="Scheremetjew M."/>
            <person name="Finn R."/>
            <person name="Kale V."/>
            <person name="Holt S."/>
            <person name="Cochrane G."/>
            <person name="Meng A."/>
            <person name="Brown T."/>
            <person name="Cohen L."/>
        </authorList>
    </citation>
    <scope>NUCLEOTIDE SEQUENCE</scope>
    <source>
        <strain evidence="21">WS</strain>
    </source>
</reference>
<dbReference type="Pfam" id="PF21162">
    <property type="entry name" value="ETFQO_UQ-bd"/>
    <property type="match status" value="1"/>
</dbReference>
<feature type="domain" description="ETF-QO/FixX C-terminal" evidence="19">
    <location>
        <begin position="528"/>
        <end position="629"/>
    </location>
</feature>
<dbReference type="Pfam" id="PF01946">
    <property type="entry name" value="Thi4"/>
    <property type="match status" value="1"/>
</dbReference>
<evidence type="ECO:0000256" key="1">
    <source>
        <dbReference type="ARBA" id="ARBA00001974"/>
    </source>
</evidence>
<dbReference type="InterPro" id="IPR040156">
    <property type="entry name" value="ETF-QO"/>
</dbReference>
<dbReference type="Gene3D" id="3.30.70.20">
    <property type="match status" value="1"/>
</dbReference>
<evidence type="ECO:0000256" key="12">
    <source>
        <dbReference type="ARBA" id="ARBA00023004"/>
    </source>
</evidence>
<keyword evidence="14 18" id="KW-0830">Ubiquinone</keyword>
<evidence type="ECO:0000256" key="14">
    <source>
        <dbReference type="ARBA" id="ARBA00023075"/>
    </source>
</evidence>
<comment type="cofactor">
    <cofactor evidence="18">
        <name>[4Fe-4S] cluster</name>
        <dbReference type="ChEBI" id="CHEBI:49883"/>
    </cofactor>
    <text evidence="18">Binds 1 [4Fe-4S] cluster.</text>
</comment>
<dbReference type="PANTHER" id="PTHR10617:SF107">
    <property type="entry name" value="ELECTRON TRANSFER FLAVOPROTEIN-UBIQUINONE OXIDOREDUCTASE, MITOCHONDRIAL"/>
    <property type="match status" value="1"/>
</dbReference>
<keyword evidence="5 18" id="KW-0285">Flavoprotein</keyword>
<evidence type="ECO:0000256" key="15">
    <source>
        <dbReference type="ARBA" id="ARBA00023128"/>
    </source>
</evidence>
<dbReference type="SUPFAM" id="SSF51905">
    <property type="entry name" value="FAD/NAD(P)-binding domain"/>
    <property type="match status" value="1"/>
</dbReference>
<keyword evidence="4 18" id="KW-0813">Transport</keyword>
<keyword evidence="6 18" id="KW-0479">Metal-binding</keyword>
<accession>A0A7S1PHS7</accession>
<keyword evidence="8 18" id="KW-0274">FAD</keyword>
<proteinExistence type="inferred from homology"/>
<evidence type="ECO:0000259" key="19">
    <source>
        <dbReference type="Pfam" id="PF05187"/>
    </source>
</evidence>
<dbReference type="Gene3D" id="3.30.9.90">
    <property type="match status" value="1"/>
</dbReference>
<dbReference type="GO" id="GO:0005743">
    <property type="term" value="C:mitochondrial inner membrane"/>
    <property type="evidence" value="ECO:0007669"/>
    <property type="project" value="UniProtKB-SubCell"/>
</dbReference>
<keyword evidence="16" id="KW-0472">Membrane</keyword>
<comment type="catalytic activity">
    <reaction evidence="17 18">
        <text>a ubiquinone + reduced [electron-transfer flavoprotein] = a ubiquinol + oxidized [electron-transfer flavoprotein] + H(+)</text>
        <dbReference type="Rhea" id="RHEA:24052"/>
        <dbReference type="Rhea" id="RHEA-COMP:9565"/>
        <dbReference type="Rhea" id="RHEA-COMP:9566"/>
        <dbReference type="Rhea" id="RHEA-COMP:10685"/>
        <dbReference type="Rhea" id="RHEA-COMP:10686"/>
        <dbReference type="ChEBI" id="CHEBI:15378"/>
        <dbReference type="ChEBI" id="CHEBI:16389"/>
        <dbReference type="ChEBI" id="CHEBI:17976"/>
        <dbReference type="ChEBI" id="CHEBI:57692"/>
        <dbReference type="ChEBI" id="CHEBI:58307"/>
        <dbReference type="EC" id="1.5.5.1"/>
    </reaction>
</comment>
<evidence type="ECO:0000256" key="18">
    <source>
        <dbReference type="RuleBase" id="RU366068"/>
    </source>
</evidence>
<dbReference type="EMBL" id="HBGD01006386">
    <property type="protein sequence ID" value="CAD9082058.1"/>
    <property type="molecule type" value="Transcribed_RNA"/>
</dbReference>
<dbReference type="InterPro" id="IPR007859">
    <property type="entry name" value="ETF-QO/FixX_C"/>
</dbReference>
<evidence type="ECO:0000256" key="2">
    <source>
        <dbReference type="ARBA" id="ARBA00004273"/>
    </source>
</evidence>
<evidence type="ECO:0000256" key="4">
    <source>
        <dbReference type="ARBA" id="ARBA00022448"/>
    </source>
</evidence>
<dbReference type="InterPro" id="IPR049398">
    <property type="entry name" value="ETF-QO/FixC_UQ-bd"/>
</dbReference>
<comment type="similarity">
    <text evidence="3">Belongs to the ETF-QO/FixC family.</text>
</comment>
<evidence type="ECO:0000256" key="7">
    <source>
        <dbReference type="ARBA" id="ARBA00022792"/>
    </source>
</evidence>
<keyword evidence="11 18" id="KW-0560">Oxidoreductase</keyword>
<evidence type="ECO:0000259" key="20">
    <source>
        <dbReference type="Pfam" id="PF21162"/>
    </source>
</evidence>
<keyword evidence="15" id="KW-0496">Mitochondrion</keyword>
<gene>
    <name evidence="21" type="ORF">PCOS0759_LOCUS5298</name>
</gene>
<dbReference type="SUPFAM" id="SSF54373">
    <property type="entry name" value="FAD-linked reductases, C-terminal domain"/>
    <property type="match status" value="1"/>
</dbReference>
<evidence type="ECO:0000256" key="10">
    <source>
        <dbReference type="ARBA" id="ARBA00022982"/>
    </source>
</evidence>
<evidence type="ECO:0000256" key="16">
    <source>
        <dbReference type="ARBA" id="ARBA00023136"/>
    </source>
</evidence>
<keyword evidence="12 18" id="KW-0408">Iron</keyword>
<keyword evidence="13 18" id="KW-0411">Iron-sulfur</keyword>
<feature type="domain" description="ETF-QO/FixC ubiquinone-binding" evidence="20">
    <location>
        <begin position="297"/>
        <end position="390"/>
    </location>
</feature>
<evidence type="ECO:0000256" key="17">
    <source>
        <dbReference type="ARBA" id="ARBA00052682"/>
    </source>
</evidence>
<dbReference type="SUPFAM" id="SSF54862">
    <property type="entry name" value="4Fe-4S ferredoxins"/>
    <property type="match status" value="1"/>
</dbReference>
<comment type="cofactor">
    <cofactor evidence="1 18">
        <name>FAD</name>
        <dbReference type="ChEBI" id="CHEBI:57692"/>
    </cofactor>
</comment>
<evidence type="ECO:0000256" key="11">
    <source>
        <dbReference type="ARBA" id="ARBA00023002"/>
    </source>
</evidence>
<evidence type="ECO:0000313" key="21">
    <source>
        <dbReference type="EMBL" id="CAD9082058.1"/>
    </source>
</evidence>
<dbReference type="FunFam" id="3.30.70.20:FF:000015">
    <property type="entry name" value="Electron transfer flavoprotein-ubiquinone oxidoreductase"/>
    <property type="match status" value="1"/>
</dbReference>